<evidence type="ECO:0000313" key="2">
    <source>
        <dbReference type="Proteomes" id="UP000325333"/>
    </source>
</evidence>
<name>A0A5B0KNB2_9PROT</name>
<dbReference type="Proteomes" id="UP000325333">
    <property type="component" value="Unassembled WGS sequence"/>
</dbReference>
<dbReference type="AlphaFoldDB" id="A0A5B0KNB2"/>
<dbReference type="EMBL" id="VEWN01000016">
    <property type="protein sequence ID" value="KAA1053306.1"/>
    <property type="molecule type" value="Genomic_DNA"/>
</dbReference>
<protein>
    <submittedName>
        <fullName evidence="1">Uncharacterized protein</fullName>
    </submittedName>
</protein>
<gene>
    <name evidence="1" type="ORF">FH063_002919</name>
</gene>
<evidence type="ECO:0000313" key="1">
    <source>
        <dbReference type="EMBL" id="KAA1053306.1"/>
    </source>
</evidence>
<accession>A0A5B0KNB2</accession>
<reference evidence="1 2" key="1">
    <citation type="submission" date="2019-07" db="EMBL/GenBank/DDBJ databases">
        <title>Genome sequencing of the stress-tolerant strain Azospirillum brasilense Az19.</title>
        <authorList>
            <person name="Maroniche G.A."/>
            <person name="Garcia J.E."/>
            <person name="Pagnussat L."/>
            <person name="Amenta M."/>
            <person name="Creus C.M."/>
        </authorList>
    </citation>
    <scope>NUCLEOTIDE SEQUENCE [LARGE SCALE GENOMIC DNA]</scope>
    <source>
        <strain evidence="1 2">Az19</strain>
    </source>
</reference>
<organism evidence="1 2">
    <name type="scientific">Azospirillum argentinense</name>
    <dbReference type="NCBI Taxonomy" id="2970906"/>
    <lineage>
        <taxon>Bacteria</taxon>
        <taxon>Pseudomonadati</taxon>
        <taxon>Pseudomonadota</taxon>
        <taxon>Alphaproteobacteria</taxon>
        <taxon>Rhodospirillales</taxon>
        <taxon>Azospirillaceae</taxon>
        <taxon>Azospirillum</taxon>
    </lineage>
</organism>
<proteinExistence type="predicted"/>
<comment type="caution">
    <text evidence="1">The sequence shown here is derived from an EMBL/GenBank/DDBJ whole genome shotgun (WGS) entry which is preliminary data.</text>
</comment>
<sequence>MRHCAGSSTKRCICGAALATGTLSVSKKPNVCADRLNANDFHSKHQPTDRARGQRHRSGDRLCLYVRDFLTGILDASSPFPPQGRGL</sequence>